<name>A0A916W5V7_9BACT</name>
<evidence type="ECO:0000313" key="2">
    <source>
        <dbReference type="Proteomes" id="UP000648801"/>
    </source>
</evidence>
<keyword evidence="2" id="KW-1185">Reference proteome</keyword>
<reference evidence="1" key="2">
    <citation type="submission" date="2020-09" db="EMBL/GenBank/DDBJ databases">
        <authorList>
            <person name="Sun Q."/>
            <person name="Zhou Y."/>
        </authorList>
    </citation>
    <scope>NUCLEOTIDE SEQUENCE</scope>
    <source>
        <strain evidence="1">CGMCC 1.15447</strain>
    </source>
</reference>
<proteinExistence type="predicted"/>
<sequence length="56" mass="6253">MVGVSLTYLLWCSLTGSRFEFDVAPSDEIPSNDYAVAVPWTRWGVDMSECASHKAR</sequence>
<dbReference type="EMBL" id="BMJB01000001">
    <property type="protein sequence ID" value="GGA68787.1"/>
    <property type="molecule type" value="Genomic_DNA"/>
</dbReference>
<accession>A0A916W5V7</accession>
<organism evidence="1 2">
    <name type="scientific">Edaphobacter acidisoli</name>
    <dbReference type="NCBI Taxonomy" id="2040573"/>
    <lineage>
        <taxon>Bacteria</taxon>
        <taxon>Pseudomonadati</taxon>
        <taxon>Acidobacteriota</taxon>
        <taxon>Terriglobia</taxon>
        <taxon>Terriglobales</taxon>
        <taxon>Acidobacteriaceae</taxon>
        <taxon>Edaphobacter</taxon>
    </lineage>
</organism>
<protein>
    <submittedName>
        <fullName evidence="1">Uncharacterized protein</fullName>
    </submittedName>
</protein>
<gene>
    <name evidence="1" type="ORF">GCM10011507_20320</name>
</gene>
<dbReference type="AlphaFoldDB" id="A0A916W5V7"/>
<dbReference type="Proteomes" id="UP000648801">
    <property type="component" value="Unassembled WGS sequence"/>
</dbReference>
<evidence type="ECO:0000313" key="1">
    <source>
        <dbReference type="EMBL" id="GGA68787.1"/>
    </source>
</evidence>
<comment type="caution">
    <text evidence="1">The sequence shown here is derived from an EMBL/GenBank/DDBJ whole genome shotgun (WGS) entry which is preliminary data.</text>
</comment>
<reference evidence="1" key="1">
    <citation type="journal article" date="2014" name="Int. J. Syst. Evol. Microbiol.">
        <title>Complete genome sequence of Corynebacterium casei LMG S-19264T (=DSM 44701T), isolated from a smear-ripened cheese.</title>
        <authorList>
            <consortium name="US DOE Joint Genome Institute (JGI-PGF)"/>
            <person name="Walter F."/>
            <person name="Albersmeier A."/>
            <person name="Kalinowski J."/>
            <person name="Ruckert C."/>
        </authorList>
    </citation>
    <scope>NUCLEOTIDE SEQUENCE</scope>
    <source>
        <strain evidence="1">CGMCC 1.15447</strain>
    </source>
</reference>